<evidence type="ECO:0000313" key="1">
    <source>
        <dbReference type="EMBL" id="QVL34021.1"/>
    </source>
</evidence>
<evidence type="ECO:0000313" key="2">
    <source>
        <dbReference type="Proteomes" id="UP000676194"/>
    </source>
</evidence>
<protein>
    <submittedName>
        <fullName evidence="1">Uncharacterized protein</fullName>
    </submittedName>
</protein>
<name>A0A8E6B936_9BACT</name>
<reference evidence="1" key="1">
    <citation type="submission" date="2021-05" db="EMBL/GenBank/DDBJ databases">
        <title>Complete genome sequence of the cellulolytic planctomycete Telmatocola sphagniphila SP2T and characterization of the first cellulase from planctomycetes.</title>
        <authorList>
            <person name="Rakitin A.L."/>
            <person name="Beletsky A.V."/>
            <person name="Naumoff D.G."/>
            <person name="Kulichevskaya I.S."/>
            <person name="Mardanov A.V."/>
            <person name="Ravin N.V."/>
            <person name="Dedysh S.N."/>
        </authorList>
    </citation>
    <scope>NUCLEOTIDE SEQUENCE</scope>
    <source>
        <strain evidence="1">SP2T</strain>
    </source>
</reference>
<sequence length="88" mass="10028">MRNSPNSVLNLWNAHVLLGGCSMSNVGLEYQMLVAEYLAIPLQHRGLANGRKLLNRMATAWDKMTEFDQQEFWDSQELQLGSQETVEC</sequence>
<dbReference type="Proteomes" id="UP000676194">
    <property type="component" value="Chromosome"/>
</dbReference>
<keyword evidence="2" id="KW-1185">Reference proteome</keyword>
<dbReference type="AlphaFoldDB" id="A0A8E6B936"/>
<dbReference type="PROSITE" id="PS51257">
    <property type="entry name" value="PROKAR_LIPOPROTEIN"/>
    <property type="match status" value="1"/>
</dbReference>
<dbReference type="KEGG" id="tsph:KIH39_08975"/>
<proteinExistence type="predicted"/>
<gene>
    <name evidence="1" type="ORF">KIH39_08975</name>
</gene>
<accession>A0A8E6B936</accession>
<dbReference type="RefSeq" id="WP_213498996.1">
    <property type="nucleotide sequence ID" value="NZ_CP074694.1"/>
</dbReference>
<organism evidence="1 2">
    <name type="scientific">Telmatocola sphagniphila</name>
    <dbReference type="NCBI Taxonomy" id="1123043"/>
    <lineage>
        <taxon>Bacteria</taxon>
        <taxon>Pseudomonadati</taxon>
        <taxon>Planctomycetota</taxon>
        <taxon>Planctomycetia</taxon>
        <taxon>Gemmatales</taxon>
        <taxon>Gemmataceae</taxon>
    </lineage>
</organism>
<dbReference type="EMBL" id="CP074694">
    <property type="protein sequence ID" value="QVL34021.1"/>
    <property type="molecule type" value="Genomic_DNA"/>
</dbReference>